<dbReference type="HOGENOM" id="CLU_441535_0_0_1"/>
<feature type="compositionally biased region" description="Basic residues" evidence="1">
    <location>
        <begin position="241"/>
        <end position="257"/>
    </location>
</feature>
<dbReference type="EMBL" id="KL198014">
    <property type="protein sequence ID" value="KDQ22528.1"/>
    <property type="molecule type" value="Genomic_DNA"/>
</dbReference>
<feature type="region of interest" description="Disordered" evidence="1">
    <location>
        <begin position="211"/>
        <end position="285"/>
    </location>
</feature>
<protein>
    <submittedName>
        <fullName evidence="2">Uncharacterized protein</fullName>
    </submittedName>
</protein>
<feature type="compositionally biased region" description="Polar residues" evidence="1">
    <location>
        <begin position="211"/>
        <end position="220"/>
    </location>
</feature>
<name>A0A067N3C9_PLEO1</name>
<dbReference type="VEuPathDB" id="FungiDB:PLEOSDRAFT_1109638"/>
<organism evidence="2 3">
    <name type="scientific">Pleurotus ostreatus (strain PC15)</name>
    <name type="common">Oyster mushroom</name>
    <dbReference type="NCBI Taxonomy" id="1137138"/>
    <lineage>
        <taxon>Eukaryota</taxon>
        <taxon>Fungi</taxon>
        <taxon>Dikarya</taxon>
        <taxon>Basidiomycota</taxon>
        <taxon>Agaricomycotina</taxon>
        <taxon>Agaricomycetes</taxon>
        <taxon>Agaricomycetidae</taxon>
        <taxon>Agaricales</taxon>
        <taxon>Pleurotineae</taxon>
        <taxon>Pleurotaceae</taxon>
        <taxon>Pleurotus</taxon>
    </lineage>
</organism>
<dbReference type="Proteomes" id="UP000027073">
    <property type="component" value="Unassembled WGS sequence"/>
</dbReference>
<evidence type="ECO:0000256" key="1">
    <source>
        <dbReference type="SAM" id="MobiDB-lite"/>
    </source>
</evidence>
<dbReference type="InParanoid" id="A0A067N3C9"/>
<sequence>MPVNPDLVTQTDAHVLGARTVYELTKYAGKKGSTDSARSYAVTAQTKSSPYSDDRNGHFRSCLALGDPNKNNTVGRSSTQYASSSSTSIIPLVATNDSSFFTYTMSESSAMKRVKALIQLGCKLLVNTRNLIKEVDVSNMIDGDEGLDRKEIEASIIFLEKVTATEIAALRQLQRRQQGDREYDVEEDSWDDIADEVHVVLDNEIITWPPTQVDTTTASSKRLLDQADGTDEDGTAIDKPSRKKTRRSGGKRAGHKNTSKDDNKDDSGNKDDPKPTQPTKNEERAKANAMQLDFIIRSVNMKNKAGVHSLWRRTIGYENGDHRDAEITSFARLLQGYMKLTSKDLDTWFGEVVRKDGNFRVQIEAIALVNESEDSMERMGNWSKSLATFESKSKVHDLVQNVLSIIVQIQMAEEWGSRGRAWKTKYITDSFEILKHKEIQHAKSELTSKEFQAWFEKTRVRFRDIEHKAVTARNWTLSFGSIVLLDSRWNASRYSKDQHSAGFGSFFQFFFDNIPHRYAVGDEATRYPDELRYDVEAPMVKYHYGNEDNNDHTVIETVRFITGDDTVAGYVADFIKKRRIRRGKRAVRGDREDNENDGSDETGGSGENGGSDETTNEYD</sequence>
<gene>
    <name evidence="2" type="ORF">PLEOSDRAFT_1109638</name>
</gene>
<accession>A0A067N3C9</accession>
<evidence type="ECO:0000313" key="3">
    <source>
        <dbReference type="Proteomes" id="UP000027073"/>
    </source>
</evidence>
<feature type="compositionally biased region" description="Basic and acidic residues" evidence="1">
    <location>
        <begin position="258"/>
        <end position="285"/>
    </location>
</feature>
<evidence type="ECO:0000313" key="2">
    <source>
        <dbReference type="EMBL" id="KDQ22528.1"/>
    </source>
</evidence>
<dbReference type="OrthoDB" id="10376921at2759"/>
<proteinExistence type="predicted"/>
<feature type="region of interest" description="Disordered" evidence="1">
    <location>
        <begin position="582"/>
        <end position="619"/>
    </location>
</feature>
<dbReference type="AlphaFoldDB" id="A0A067N3C9"/>
<reference evidence="3" key="1">
    <citation type="journal article" date="2014" name="Proc. Natl. Acad. Sci. U.S.A.">
        <title>Extensive sampling of basidiomycete genomes demonstrates inadequacy of the white-rot/brown-rot paradigm for wood decay fungi.</title>
        <authorList>
            <person name="Riley R."/>
            <person name="Salamov A.A."/>
            <person name="Brown D.W."/>
            <person name="Nagy L.G."/>
            <person name="Floudas D."/>
            <person name="Held B.W."/>
            <person name="Levasseur A."/>
            <person name="Lombard V."/>
            <person name="Morin E."/>
            <person name="Otillar R."/>
            <person name="Lindquist E.A."/>
            <person name="Sun H."/>
            <person name="LaButti K.M."/>
            <person name="Schmutz J."/>
            <person name="Jabbour D."/>
            <person name="Luo H."/>
            <person name="Baker S.E."/>
            <person name="Pisabarro A.G."/>
            <person name="Walton J.D."/>
            <person name="Blanchette R.A."/>
            <person name="Henrissat B."/>
            <person name="Martin F."/>
            <person name="Cullen D."/>
            <person name="Hibbett D.S."/>
            <person name="Grigoriev I.V."/>
        </authorList>
    </citation>
    <scope>NUCLEOTIDE SEQUENCE [LARGE SCALE GENOMIC DNA]</scope>
    <source>
        <strain evidence="3">PC15</strain>
    </source>
</reference>